<dbReference type="RefSeq" id="WP_254156424.1">
    <property type="nucleotide sequence ID" value="NZ_JAHESD010000075.1"/>
</dbReference>
<dbReference type="EMBL" id="JAHESD010000075">
    <property type="protein sequence ID" value="MBT1705950.1"/>
    <property type="molecule type" value="Genomic_DNA"/>
</dbReference>
<evidence type="ECO:0008006" key="3">
    <source>
        <dbReference type="Google" id="ProtNLM"/>
    </source>
</evidence>
<protein>
    <recommendedName>
        <fullName evidence="3">DUF3806 domain-containing protein</fullName>
    </recommendedName>
</protein>
<name>A0ABS5VYL5_9BACT</name>
<keyword evidence="2" id="KW-1185">Reference proteome</keyword>
<sequence>MDFHKMTKSDFLSFIEKKGKYLQELEQIVKAIKKDDGFELNYEQNTIDFIQELYYDVFSEKCKVDIPKSEFRLLFWMYLGEAVIQHLGGEWTLAPKNDEANGTPIIENWGGTKNKPRISPFVWENLLIKGKLRENISRLILRMQATHK</sequence>
<dbReference type="Proteomes" id="UP000772618">
    <property type="component" value="Unassembled WGS sequence"/>
</dbReference>
<evidence type="ECO:0000313" key="2">
    <source>
        <dbReference type="Proteomes" id="UP000772618"/>
    </source>
</evidence>
<proteinExistence type="predicted"/>
<organism evidence="1 2">
    <name type="scientific">Chryseosolibacter indicus</name>
    <dbReference type="NCBI Taxonomy" id="2782351"/>
    <lineage>
        <taxon>Bacteria</taxon>
        <taxon>Pseudomonadati</taxon>
        <taxon>Bacteroidota</taxon>
        <taxon>Cytophagia</taxon>
        <taxon>Cytophagales</taxon>
        <taxon>Chryseotaleaceae</taxon>
        <taxon>Chryseosolibacter</taxon>
    </lineage>
</organism>
<accession>A0ABS5VYL5</accession>
<reference evidence="1 2" key="1">
    <citation type="submission" date="2021-05" db="EMBL/GenBank/DDBJ databases">
        <title>A Polyphasic approach of four new species of the genus Ohtaekwangia: Ohtaekwangia histidinii sp. nov., Ohtaekwangia cretensis sp. nov., Ohtaekwangia indiensis sp. nov., Ohtaekwangia reichenbachii sp. nov. from diverse environment.</title>
        <authorList>
            <person name="Octaviana S."/>
        </authorList>
    </citation>
    <scope>NUCLEOTIDE SEQUENCE [LARGE SCALE GENOMIC DNA]</scope>
    <source>
        <strain evidence="1 2">PWU20</strain>
    </source>
</reference>
<evidence type="ECO:0000313" key="1">
    <source>
        <dbReference type="EMBL" id="MBT1705950.1"/>
    </source>
</evidence>
<comment type="caution">
    <text evidence="1">The sequence shown here is derived from an EMBL/GenBank/DDBJ whole genome shotgun (WGS) entry which is preliminary data.</text>
</comment>
<gene>
    <name evidence="1" type="ORF">KK060_21850</name>
</gene>